<keyword evidence="2" id="KW-0813">Transport</keyword>
<dbReference type="Pfam" id="PF01740">
    <property type="entry name" value="STAS"/>
    <property type="match status" value="2"/>
</dbReference>
<feature type="domain" description="STAS" evidence="7">
    <location>
        <begin position="636"/>
        <end position="723"/>
    </location>
</feature>
<evidence type="ECO:0000313" key="9">
    <source>
        <dbReference type="Proteomes" id="UP000095767"/>
    </source>
</evidence>
<dbReference type="InterPro" id="IPR011547">
    <property type="entry name" value="SLC26A/SulP_dom"/>
</dbReference>
<feature type="transmembrane region" description="Helical" evidence="6">
    <location>
        <begin position="1037"/>
        <end position="1056"/>
    </location>
</feature>
<evidence type="ECO:0000256" key="1">
    <source>
        <dbReference type="ARBA" id="ARBA00004141"/>
    </source>
</evidence>
<organism evidence="8 9">
    <name type="scientific">Dichanthelium oligosanthes</name>
    <dbReference type="NCBI Taxonomy" id="888268"/>
    <lineage>
        <taxon>Eukaryota</taxon>
        <taxon>Viridiplantae</taxon>
        <taxon>Streptophyta</taxon>
        <taxon>Embryophyta</taxon>
        <taxon>Tracheophyta</taxon>
        <taxon>Spermatophyta</taxon>
        <taxon>Magnoliopsida</taxon>
        <taxon>Liliopsida</taxon>
        <taxon>Poales</taxon>
        <taxon>Poaceae</taxon>
        <taxon>PACMAD clade</taxon>
        <taxon>Panicoideae</taxon>
        <taxon>Panicodae</taxon>
        <taxon>Paniceae</taxon>
        <taxon>Dichantheliinae</taxon>
        <taxon>Dichanthelium</taxon>
    </lineage>
</organism>
<keyword evidence="3 6" id="KW-0812">Transmembrane</keyword>
<feature type="transmembrane region" description="Helical" evidence="6">
    <location>
        <begin position="372"/>
        <end position="393"/>
    </location>
</feature>
<sequence>ELQLPSFPKHFISLHSAMEPSAAVESLAATVSTFEVSKRPDTAKLVLNSPRPPSLREELVGLVGKAFRPRASGGRAPPRCAWILTALQCVFPVLQWGRNYTLKSFRSDVMAGLTLASLGIPQSIGYANLAKLDPQYGLCKYHHKPLHDCVQQNDLACAIVHAIDLILLCVFFSERHERCATSDLRCHGDVEGDRHRARGRGLVAAVVNDPERRRPGGRPGDLPVARLHRDFPRRGLPSLLRSVQVCLPFTKRLYAVHVQISSAVFSHVGKYKLYGLYPVGSSRPRLGFLVDFLSHAAIVGFMGGAAIVIGLQQLKGLLGLSHFTNSTDIVSVIKAVCSALHDPWHPGNFLIGCSFLIFILTTRFIGRRYKKLFWLSAISPLLSVILSTAAVYATRADKHGVKIIQKVHAGVNPSSAKQIHLNGPHTAECAKIAIICAVIALTEAIAVGRSFASIRGYKLDGNKEMLAMGFSNVAGSLSSCYVATGSFSRTAVNFSAGARSTMSNIIMSITVFITLELFMKLLYYTPMAVLASIILSALPGLIDIKEACNIWKVDKMDFVTCLGAFVGVLFGSVEIGLAVAIAISFAKIIIQSLRPQVEVLGRLQGTDIFCSIRQYPVACRTPTVLTIRIDTSFMCFINATFINERIIQWVREEVETSDGKARERIQAVVLDMSSVVNIDTSGLTALEEIHKELVSLGIQMAMASPGWTAVQKMKVSRVVERVGEDWIFLTVGSQKYSPLHLKEDAFRNQYHVMESQQFSQGVHPNTSKPAMEPMASEASVPKRADFADLVLQGPEPPSLWYDLIGMLRKAVRYQSADKDFTLSVCAMSILHGLFPILEWSKSYSLKSFRSDAMAGLTLASLSIAQVIFFWMISNSVTTHTYILHWHPENFFIGCSFFLFILGMRFIGRKNKKLFWVSAIAPVLSVALSTLMVYMTRADNRGVKIIQKVDAGINSSSVKQINLNGPYVTECAKIALICAVIALTEAIAVGRSFSVINGYKLDGSKEMIAMGFMNVAGSLSSCYVATGSFSRTAVNFTAGCKTAVSNVVMAATVMVALELLTKLLFYTPVSILASIILSALPGLINVQEVCILWKVDKMDFLTCMGSFFGVLFGSVEIGLSVAIGVSFAKVIVHSIWPQVEILGRLQGTNIFCNTKQYPMVCQTPAVLTTRIDTSFLCFINASTVRERVTGWVTEKLEEIRSVVLDMSNVVNIDTAGLAALEELREELVSRGIQRNQLAAMEKAGSVQLSATVPSSDVSRRPDTTSLVVNCPRPPNLREKLVNMVGNVFLPPANGGAGRPPWWTWALTALQFLFPVLKWGRSYSLKSFRSDIMAGLTLACLGIPQSIGYASLAKLDPQYGLCKYQNSFFRSLLYLRSFTNRPCMSLSVIPFHFSEFSCCCVVKLKDTSVVPPLVYAVMGTSREIAFGPVAVISLLLSSMVEKIVDPAADPGTYRGVVFTVTFLAGVFQISFGLFRLGFLVEFLSHAAIVGFMAGAAIVIGMQQLKALLGLTHFTNNTDIVSVVRAIYSELQHDLWHPGNFFIGSSFLVFILSARFVGRKCRTLSWMSSISPLLSVIFSTAAVYATRADRHNVKIIRDVHAGLNPSSAKLLHLSGPYTADCVKIAIICAVIALAEAIAVGRSFASIRGYKLDGNKEMVAIGFSNVVGSLSSCYMATGSFSRTAVNFSAGATSTVSNIVMAITVFIALELLTKSLYYTPMAVLASIILSALPGLIDCTVTCVVALVDVDAHFFVFRITVWVAEKHEEVRSVVLDMSSRTVAGSAGGDAQGPGFSWRTANLCTQIALANPGWRVIHKMRLGQLVAGSGGDWIFLTVADAVEACLAKV</sequence>
<dbReference type="GO" id="GO:0055085">
    <property type="term" value="P:transmembrane transport"/>
    <property type="evidence" value="ECO:0007669"/>
    <property type="project" value="InterPro"/>
</dbReference>
<keyword evidence="5 6" id="KW-0472">Membrane</keyword>
<feature type="transmembrane region" description="Helical" evidence="6">
    <location>
        <begin position="1006"/>
        <end position="1025"/>
    </location>
</feature>
<feature type="transmembrane region" description="Helical" evidence="6">
    <location>
        <begin position="464"/>
        <end position="484"/>
    </location>
</feature>
<dbReference type="CDD" id="cd07042">
    <property type="entry name" value="STAS_SulP_like_sulfate_transporter"/>
    <property type="match status" value="2"/>
</dbReference>
<dbReference type="EMBL" id="LWDX02072597">
    <property type="protein sequence ID" value="OEL13695.1"/>
    <property type="molecule type" value="Genomic_DNA"/>
</dbReference>
<feature type="transmembrane region" description="Helical" evidence="6">
    <location>
        <begin position="1062"/>
        <end position="1085"/>
    </location>
</feature>
<feature type="transmembrane region" description="Helical" evidence="6">
    <location>
        <begin position="913"/>
        <end position="934"/>
    </location>
</feature>
<feature type="transmembrane region" description="Helical" evidence="6">
    <location>
        <begin position="348"/>
        <end position="365"/>
    </location>
</feature>
<feature type="transmembrane region" description="Helical" evidence="6">
    <location>
        <begin position="1653"/>
        <end position="1673"/>
    </location>
</feature>
<dbReference type="Gene3D" id="3.30.750.24">
    <property type="entry name" value="STAS domain"/>
    <property type="match status" value="3"/>
</dbReference>
<feature type="transmembrane region" description="Helical" evidence="6">
    <location>
        <begin position="496"/>
        <end position="515"/>
    </location>
</feature>
<evidence type="ECO:0000256" key="3">
    <source>
        <dbReference type="ARBA" id="ARBA00022692"/>
    </source>
</evidence>
<reference evidence="8 9" key="1">
    <citation type="submission" date="2016-09" db="EMBL/GenBank/DDBJ databases">
        <title>The draft genome of Dichanthelium oligosanthes: A C3 panicoid grass species.</title>
        <authorList>
            <person name="Studer A.J."/>
            <person name="Schnable J.C."/>
            <person name="Brutnell T.P."/>
        </authorList>
    </citation>
    <scope>NUCLEOTIDE SEQUENCE [LARGE SCALE GENOMIC DNA]</scope>
    <source>
        <strain evidence="9">cv. Kellogg 1175</strain>
        <tissue evidence="8">Leaf</tissue>
    </source>
</reference>
<feature type="transmembrane region" description="Helical" evidence="6">
    <location>
        <begin position="1537"/>
        <end position="1554"/>
    </location>
</feature>
<dbReference type="STRING" id="888268.A0A1E5ULL2"/>
<evidence type="ECO:0000256" key="6">
    <source>
        <dbReference type="SAM" id="Phobius"/>
    </source>
</evidence>
<feature type="domain" description="STAS" evidence="7">
    <location>
        <begin position="1175"/>
        <end position="1232"/>
    </location>
</feature>
<dbReference type="InterPro" id="IPR001902">
    <property type="entry name" value="SLC26A/SulP_fam"/>
</dbReference>
<feature type="transmembrane region" description="Helical" evidence="6">
    <location>
        <begin position="1621"/>
        <end position="1641"/>
    </location>
</feature>
<feature type="transmembrane region" description="Helical" evidence="6">
    <location>
        <begin position="1711"/>
        <end position="1731"/>
    </location>
</feature>
<dbReference type="InterPro" id="IPR036513">
    <property type="entry name" value="STAS_dom_sf"/>
</dbReference>
<dbReference type="OrthoDB" id="288203at2759"/>
<dbReference type="InterPro" id="IPR002645">
    <property type="entry name" value="STAS_dom"/>
</dbReference>
<keyword evidence="9" id="KW-1185">Reference proteome</keyword>
<feature type="transmembrane region" description="Helical" evidence="6">
    <location>
        <begin position="522"/>
        <end position="542"/>
    </location>
</feature>
<name>A0A1E5ULL2_9POAL</name>
<feature type="transmembrane region" description="Helical" evidence="6">
    <location>
        <begin position="432"/>
        <end position="452"/>
    </location>
</feature>
<dbReference type="PROSITE" id="PS50801">
    <property type="entry name" value="STAS"/>
    <property type="match status" value="2"/>
</dbReference>
<proteinExistence type="predicted"/>
<evidence type="ECO:0000313" key="8">
    <source>
        <dbReference type="EMBL" id="OEL13695.1"/>
    </source>
</evidence>
<feature type="transmembrane region" description="Helical" evidence="6">
    <location>
        <begin position="1106"/>
        <end position="1127"/>
    </location>
</feature>
<evidence type="ECO:0000259" key="7">
    <source>
        <dbReference type="PROSITE" id="PS50801"/>
    </source>
</evidence>
<dbReference type="Pfam" id="PF00916">
    <property type="entry name" value="Sulfate_transp"/>
    <property type="match status" value="4"/>
</dbReference>
<dbReference type="FunFam" id="3.30.750.24:FF:000002">
    <property type="entry name" value="Sulfate transporter 31"/>
    <property type="match status" value="1"/>
</dbReference>
<accession>A0A1E5ULL2</accession>
<dbReference type="SUPFAM" id="SSF52091">
    <property type="entry name" value="SpoIIaa-like"/>
    <property type="match status" value="2"/>
</dbReference>
<feature type="transmembrane region" description="Helical" evidence="6">
    <location>
        <begin position="1561"/>
        <end position="1582"/>
    </location>
</feature>
<keyword evidence="4 6" id="KW-1133">Transmembrane helix</keyword>
<evidence type="ECO:0000256" key="2">
    <source>
        <dbReference type="ARBA" id="ARBA00022448"/>
    </source>
</evidence>
<feature type="transmembrane region" description="Helical" evidence="6">
    <location>
        <begin position="1480"/>
        <end position="1498"/>
    </location>
</feature>
<feature type="transmembrane region" description="Helical" evidence="6">
    <location>
        <begin position="852"/>
        <end position="870"/>
    </location>
</feature>
<evidence type="ECO:0000256" key="5">
    <source>
        <dbReference type="ARBA" id="ARBA00023136"/>
    </source>
</evidence>
<gene>
    <name evidence="8" type="ORF">BAE44_0025286</name>
</gene>
<protein>
    <submittedName>
        <fullName evidence="8">Sulfate transporter 2.1</fullName>
    </submittedName>
</protein>
<feature type="transmembrane region" description="Helical" evidence="6">
    <location>
        <begin position="890"/>
        <end position="906"/>
    </location>
</feature>
<comment type="subcellular location">
    <subcellularLocation>
        <location evidence="1">Membrane</location>
        <topology evidence="1">Multi-pass membrane protein</topology>
    </subcellularLocation>
</comment>
<feature type="transmembrane region" description="Helical" evidence="6">
    <location>
        <begin position="562"/>
        <end position="586"/>
    </location>
</feature>
<feature type="transmembrane region" description="Helical" evidence="6">
    <location>
        <begin position="1685"/>
        <end position="1704"/>
    </location>
</feature>
<feature type="transmembrane region" description="Helical" evidence="6">
    <location>
        <begin position="1454"/>
        <end position="1474"/>
    </location>
</feature>
<dbReference type="NCBIfam" id="TIGR00815">
    <property type="entry name" value="sulP"/>
    <property type="match status" value="1"/>
</dbReference>
<dbReference type="GO" id="GO:0016020">
    <property type="term" value="C:membrane"/>
    <property type="evidence" value="ECO:0007669"/>
    <property type="project" value="UniProtKB-SubCell"/>
</dbReference>
<feature type="non-terminal residue" evidence="8">
    <location>
        <position position="1"/>
    </location>
</feature>
<dbReference type="Proteomes" id="UP000095767">
    <property type="component" value="Unassembled WGS sequence"/>
</dbReference>
<evidence type="ECO:0000256" key="4">
    <source>
        <dbReference type="ARBA" id="ARBA00022989"/>
    </source>
</evidence>
<comment type="caution">
    <text evidence="8">The sequence shown here is derived from an EMBL/GenBank/DDBJ whole genome shotgun (WGS) entry which is preliminary data.</text>
</comment>
<dbReference type="PANTHER" id="PTHR11814">
    <property type="entry name" value="SULFATE TRANSPORTER"/>
    <property type="match status" value="1"/>
</dbReference>
<feature type="transmembrane region" description="Helical" evidence="6">
    <location>
        <begin position="292"/>
        <end position="311"/>
    </location>
</feature>